<dbReference type="AlphaFoldDB" id="A0A0F9FXD8"/>
<reference evidence="1" key="1">
    <citation type="journal article" date="2015" name="Nature">
        <title>Complex archaea that bridge the gap between prokaryotes and eukaryotes.</title>
        <authorList>
            <person name="Spang A."/>
            <person name="Saw J.H."/>
            <person name="Jorgensen S.L."/>
            <person name="Zaremba-Niedzwiedzka K."/>
            <person name="Martijn J."/>
            <person name="Lind A.E."/>
            <person name="van Eijk R."/>
            <person name="Schleper C."/>
            <person name="Guy L."/>
            <person name="Ettema T.J."/>
        </authorList>
    </citation>
    <scope>NUCLEOTIDE SEQUENCE</scope>
</reference>
<dbReference type="EMBL" id="LAZR01028622">
    <property type="protein sequence ID" value="KKL62030.1"/>
    <property type="molecule type" value="Genomic_DNA"/>
</dbReference>
<comment type="caution">
    <text evidence="1">The sequence shown here is derived from an EMBL/GenBank/DDBJ whole genome shotgun (WGS) entry which is preliminary data.</text>
</comment>
<sequence length="74" mass="8332">MAYLVQYKCRKCGKIEDSSSVPEFLDIVKMIQDITNVKNRQLVSVSWHSCEDGSIGITDVIGAKEYTYGQEESP</sequence>
<proteinExistence type="predicted"/>
<organism evidence="1">
    <name type="scientific">marine sediment metagenome</name>
    <dbReference type="NCBI Taxonomy" id="412755"/>
    <lineage>
        <taxon>unclassified sequences</taxon>
        <taxon>metagenomes</taxon>
        <taxon>ecological metagenomes</taxon>
    </lineage>
</organism>
<protein>
    <submittedName>
        <fullName evidence="1">Uncharacterized protein</fullName>
    </submittedName>
</protein>
<accession>A0A0F9FXD8</accession>
<name>A0A0F9FXD8_9ZZZZ</name>
<gene>
    <name evidence="1" type="ORF">LCGC14_2189330</name>
</gene>
<evidence type="ECO:0000313" key="1">
    <source>
        <dbReference type="EMBL" id="KKL62030.1"/>
    </source>
</evidence>